<protein>
    <submittedName>
        <fullName evidence="1">Porin</fullName>
    </submittedName>
</protein>
<dbReference type="RefSeq" id="WP_130896615.1">
    <property type="nucleotide sequence ID" value="NZ_CP049835.1"/>
</dbReference>
<sequence length="380" mass="40948">MKKTILTALFAATAFCGFSQEKEAEAPKFTFSGYIDSYYMLNFNSPSSRSNLGASGYERAFDQKSNQFSLGLVQTKFGYATKSADVVVDLTFGPNADLGQYGNVIGPLGAGKASTALAIKQAYFNWKASDKLTLTVGQFGTHIGYEVIDAPINYNYSLSNLFNNGPFYHIGAKANYAFSDKFSAMVGLVNNVDNLNDNNASKGFIYQVFTSPAAGWNVYVNGISSNESAPLSTGKDDSGSYNLLDLTTSYQITPKYLLGLNAAYGSQTGDFQGGGNVGDSKTWGGVALYSNYAFTDKFSVGGRYEVFDNTSGARALRAADGSGTDVSSFTLTATFTAAEGHLLIKPELRTDSYKTAQFVDGDDKEQKSQTTLGMHFIYKF</sequence>
<dbReference type="Pfam" id="PF07642">
    <property type="entry name" value="BBP2"/>
    <property type="match status" value="1"/>
</dbReference>
<comment type="caution">
    <text evidence="1">The sequence shown here is derived from an EMBL/GenBank/DDBJ whole genome shotgun (WGS) entry which is preliminary data.</text>
</comment>
<evidence type="ECO:0000313" key="1">
    <source>
        <dbReference type="EMBL" id="TBH73304.1"/>
    </source>
</evidence>
<dbReference type="OrthoDB" id="1114561at2"/>
<keyword evidence="2" id="KW-1185">Reference proteome</keyword>
<dbReference type="InterPro" id="IPR011486">
    <property type="entry name" value="BBP2"/>
</dbReference>
<organism evidence="1 2">
    <name type="scientific">Aquirufa antheringensis</name>
    <dbReference type="NCBI Taxonomy" id="2516559"/>
    <lineage>
        <taxon>Bacteria</taxon>
        <taxon>Pseudomonadati</taxon>
        <taxon>Bacteroidota</taxon>
        <taxon>Cytophagia</taxon>
        <taxon>Cytophagales</taxon>
        <taxon>Flectobacillaceae</taxon>
        <taxon>Aquirufa</taxon>
    </lineage>
</organism>
<name>A0A4Q9BBP9_9BACT</name>
<gene>
    <name evidence="1" type="ORF">EWU20_08000</name>
</gene>
<dbReference type="Proteomes" id="UP000293583">
    <property type="component" value="Unassembled WGS sequence"/>
</dbReference>
<dbReference type="InterPro" id="IPR023614">
    <property type="entry name" value="Porin_dom_sf"/>
</dbReference>
<dbReference type="EMBL" id="SEWY01000003">
    <property type="protein sequence ID" value="TBH73304.1"/>
    <property type="molecule type" value="Genomic_DNA"/>
</dbReference>
<proteinExistence type="predicted"/>
<dbReference type="Gene3D" id="2.40.160.10">
    <property type="entry name" value="Porin"/>
    <property type="match status" value="1"/>
</dbReference>
<accession>A0A4Q9BBP9</accession>
<dbReference type="AlphaFoldDB" id="A0A4Q9BBP9"/>
<dbReference type="SUPFAM" id="SSF56935">
    <property type="entry name" value="Porins"/>
    <property type="match status" value="1"/>
</dbReference>
<evidence type="ECO:0000313" key="2">
    <source>
        <dbReference type="Proteomes" id="UP000293583"/>
    </source>
</evidence>
<reference evidence="1 2" key="1">
    <citation type="submission" date="2019-02" db="EMBL/GenBank/DDBJ databases">
        <title>Genome of a new Bacteroidetes strain.</title>
        <authorList>
            <person name="Pitt A."/>
        </authorList>
    </citation>
    <scope>NUCLEOTIDE SEQUENCE [LARGE SCALE GENOMIC DNA]</scope>
    <source>
        <strain evidence="1 2">103A-SOEBACH</strain>
    </source>
</reference>